<sequence>MTSRGSDVIVPPASVRGRAALGGGPAAEAPDPDDTRPLTHSGHWNPTEALIMHSGQIGRSQRVQVMPVSRWGCR</sequence>
<dbReference type="Proteomes" id="UP000236520">
    <property type="component" value="Unassembled WGS sequence"/>
</dbReference>
<gene>
    <name evidence="2" type="ORF">SMF913_14700</name>
</gene>
<keyword evidence="3" id="KW-1185">Reference proteome</keyword>
<protein>
    <submittedName>
        <fullName evidence="2">Uncharacterized protein</fullName>
    </submittedName>
</protein>
<dbReference type="AlphaFoldDB" id="A0A2J7ZEJ4"/>
<accession>A0A2J7ZEJ4</accession>
<feature type="region of interest" description="Disordered" evidence="1">
    <location>
        <begin position="1"/>
        <end position="45"/>
    </location>
</feature>
<evidence type="ECO:0000313" key="2">
    <source>
        <dbReference type="EMBL" id="PNG98675.1"/>
    </source>
</evidence>
<proteinExistence type="predicted"/>
<organism evidence="2 3">
    <name type="scientific">Streptomyces malaysiensis</name>
    <dbReference type="NCBI Taxonomy" id="92644"/>
    <lineage>
        <taxon>Bacteria</taxon>
        <taxon>Bacillati</taxon>
        <taxon>Actinomycetota</taxon>
        <taxon>Actinomycetes</taxon>
        <taxon>Kitasatosporales</taxon>
        <taxon>Streptomycetaceae</taxon>
        <taxon>Streptomyces</taxon>
        <taxon>Streptomyces violaceusniger group</taxon>
    </lineage>
</organism>
<name>A0A2J7ZEJ4_STRMQ</name>
<evidence type="ECO:0000313" key="3">
    <source>
        <dbReference type="Proteomes" id="UP000236520"/>
    </source>
</evidence>
<reference evidence="2 3" key="1">
    <citation type="submission" date="2015-09" db="EMBL/GenBank/DDBJ databases">
        <title>Genome sequence, genome mining and natural product profiling of a biocontrol bacterium Streptomyces malaysiensis F913.</title>
        <authorList>
            <person name="Xu Y."/>
            <person name="Wei J."/>
            <person name="Xie J."/>
            <person name="Li T."/>
            <person name="Zhou Z."/>
        </authorList>
    </citation>
    <scope>NUCLEOTIDE SEQUENCE [LARGE SCALE GENOMIC DNA]</scope>
    <source>
        <strain evidence="2 3">F913</strain>
    </source>
</reference>
<dbReference type="EMBL" id="LJIW01000001">
    <property type="protein sequence ID" value="PNG98675.1"/>
    <property type="molecule type" value="Genomic_DNA"/>
</dbReference>
<comment type="caution">
    <text evidence="2">The sequence shown here is derived from an EMBL/GenBank/DDBJ whole genome shotgun (WGS) entry which is preliminary data.</text>
</comment>
<evidence type="ECO:0000256" key="1">
    <source>
        <dbReference type="SAM" id="MobiDB-lite"/>
    </source>
</evidence>